<evidence type="ECO:0000256" key="9">
    <source>
        <dbReference type="ARBA" id="ARBA00023136"/>
    </source>
</evidence>
<feature type="transmembrane region" description="Helical" evidence="10">
    <location>
        <begin position="199"/>
        <end position="217"/>
    </location>
</feature>
<gene>
    <name evidence="12" type="ORF">B0I36DRAFT_325561</name>
</gene>
<proteinExistence type="inferred from homology"/>
<reference evidence="12" key="1">
    <citation type="journal article" date="2021" name="Nat. Commun.">
        <title>Genetic determinants of endophytism in the Arabidopsis root mycobiome.</title>
        <authorList>
            <person name="Mesny F."/>
            <person name="Miyauchi S."/>
            <person name="Thiergart T."/>
            <person name="Pickel B."/>
            <person name="Atanasova L."/>
            <person name="Karlsson M."/>
            <person name="Huettel B."/>
            <person name="Barry K.W."/>
            <person name="Haridas S."/>
            <person name="Chen C."/>
            <person name="Bauer D."/>
            <person name="Andreopoulos W."/>
            <person name="Pangilinan J."/>
            <person name="LaButti K."/>
            <person name="Riley R."/>
            <person name="Lipzen A."/>
            <person name="Clum A."/>
            <person name="Drula E."/>
            <person name="Henrissat B."/>
            <person name="Kohler A."/>
            <person name="Grigoriev I.V."/>
            <person name="Martin F.M."/>
            <person name="Hacquard S."/>
        </authorList>
    </citation>
    <scope>NUCLEOTIDE SEQUENCE</scope>
    <source>
        <strain evidence="12">MPI-CAGE-CH-0230</strain>
    </source>
</reference>
<comment type="caution">
    <text evidence="12">The sequence shown here is derived from an EMBL/GenBank/DDBJ whole genome shotgun (WGS) entry which is preliminary data.</text>
</comment>
<dbReference type="EMBL" id="JAGTJQ010000006">
    <property type="protein sequence ID" value="KAH7029338.1"/>
    <property type="molecule type" value="Genomic_DNA"/>
</dbReference>
<dbReference type="RefSeq" id="XP_046011626.1">
    <property type="nucleotide sequence ID" value="XM_046154239.1"/>
</dbReference>
<feature type="transmembrane region" description="Helical" evidence="10">
    <location>
        <begin position="174"/>
        <end position="193"/>
    </location>
</feature>
<dbReference type="OrthoDB" id="10257275at2759"/>
<comment type="catalytic activity">
    <reaction evidence="1">
        <text>Cleaves type-1 transmembrane domains using a catalytic dyad composed of serine and histidine that are contributed by different transmembrane domains.</text>
        <dbReference type="EC" id="3.4.21.105"/>
    </reaction>
</comment>
<accession>A0A9P8Y6M0</accession>
<protein>
    <recommendedName>
        <fullName evidence="4">rhomboid protease</fullName>
        <ecNumber evidence="4">3.4.21.105</ecNumber>
    </recommendedName>
</protein>
<dbReference type="GO" id="GO:0006508">
    <property type="term" value="P:proteolysis"/>
    <property type="evidence" value="ECO:0007669"/>
    <property type="project" value="UniProtKB-KW"/>
</dbReference>
<dbReference type="GO" id="GO:0016020">
    <property type="term" value="C:membrane"/>
    <property type="evidence" value="ECO:0007669"/>
    <property type="project" value="UniProtKB-SubCell"/>
</dbReference>
<sequence>MRLTLLFHGLSHTSNEIRSDYTESHGLFCPESTTQAPPLCCDSVVRSSPNHELQRLALAQQSLPPRCTRRVPHDKMPANQYFNSHRARSYLSRLPLFTRALIVIIAALWVATLQSVFDLKKWGALIPDEINIFTMYRLNTFPLLHLNFFHALFNTLALTPLMERFEAEFGTLTSLALFFGPLTMIPAFAYIFIERIVMGGNTAVMGASMWVFLLLGMEGIRTYKTNPHLVIATYNIPTWTTPLVMVLVVQALVPGTSFIGHLCGVGTGYLFGLGYLKFVAPPEWALRWIESKLNLLGRLPHYVSIDQKTYGRFGVLPSSGGPTAPLAMVGGGQRLGP</sequence>
<evidence type="ECO:0000256" key="2">
    <source>
        <dbReference type="ARBA" id="ARBA00004141"/>
    </source>
</evidence>
<dbReference type="InterPro" id="IPR022764">
    <property type="entry name" value="Peptidase_S54_rhomboid_dom"/>
</dbReference>
<evidence type="ECO:0000256" key="5">
    <source>
        <dbReference type="ARBA" id="ARBA00022670"/>
    </source>
</evidence>
<evidence type="ECO:0000256" key="1">
    <source>
        <dbReference type="ARBA" id="ARBA00000156"/>
    </source>
</evidence>
<evidence type="ECO:0000256" key="7">
    <source>
        <dbReference type="ARBA" id="ARBA00022801"/>
    </source>
</evidence>
<feature type="transmembrane region" description="Helical" evidence="10">
    <location>
        <begin position="143"/>
        <end position="162"/>
    </location>
</feature>
<dbReference type="PANTHER" id="PTHR43066">
    <property type="entry name" value="RHOMBOID-RELATED PROTEIN"/>
    <property type="match status" value="1"/>
</dbReference>
<feature type="domain" description="Peptidase S54 rhomboid" evidence="11">
    <location>
        <begin position="135"/>
        <end position="276"/>
    </location>
</feature>
<evidence type="ECO:0000313" key="13">
    <source>
        <dbReference type="Proteomes" id="UP000756346"/>
    </source>
</evidence>
<comment type="subcellular location">
    <subcellularLocation>
        <location evidence="2">Membrane</location>
        <topology evidence="2">Multi-pass membrane protein</topology>
    </subcellularLocation>
</comment>
<keyword evidence="6 10" id="KW-0812">Transmembrane</keyword>
<dbReference type="InterPro" id="IPR035952">
    <property type="entry name" value="Rhomboid-like_sf"/>
</dbReference>
<dbReference type="Proteomes" id="UP000756346">
    <property type="component" value="Unassembled WGS sequence"/>
</dbReference>
<dbReference type="GO" id="GO:0004252">
    <property type="term" value="F:serine-type endopeptidase activity"/>
    <property type="evidence" value="ECO:0007669"/>
    <property type="project" value="InterPro"/>
</dbReference>
<keyword evidence="9 10" id="KW-0472">Membrane</keyword>
<comment type="similarity">
    <text evidence="3">Belongs to the peptidase S54 family.</text>
</comment>
<dbReference type="PANTHER" id="PTHR43066:SF1">
    <property type="entry name" value="RHOMBOID PROTEIN 2"/>
    <property type="match status" value="1"/>
</dbReference>
<dbReference type="GeneID" id="70183785"/>
<evidence type="ECO:0000256" key="6">
    <source>
        <dbReference type="ARBA" id="ARBA00022692"/>
    </source>
</evidence>
<keyword evidence="7" id="KW-0378">Hydrolase</keyword>
<feature type="transmembrane region" description="Helical" evidence="10">
    <location>
        <begin position="96"/>
        <end position="117"/>
    </location>
</feature>
<feature type="transmembrane region" description="Helical" evidence="10">
    <location>
        <begin position="229"/>
        <end position="252"/>
    </location>
</feature>
<evidence type="ECO:0000256" key="8">
    <source>
        <dbReference type="ARBA" id="ARBA00022989"/>
    </source>
</evidence>
<evidence type="ECO:0000256" key="4">
    <source>
        <dbReference type="ARBA" id="ARBA00013039"/>
    </source>
</evidence>
<name>A0A9P8Y6M0_9PEZI</name>
<feature type="transmembrane region" description="Helical" evidence="10">
    <location>
        <begin position="258"/>
        <end position="278"/>
    </location>
</feature>
<dbReference type="EC" id="3.4.21.105" evidence="4"/>
<evidence type="ECO:0000259" key="11">
    <source>
        <dbReference type="Pfam" id="PF01694"/>
    </source>
</evidence>
<dbReference type="SUPFAM" id="SSF144091">
    <property type="entry name" value="Rhomboid-like"/>
    <property type="match status" value="1"/>
</dbReference>
<evidence type="ECO:0000256" key="3">
    <source>
        <dbReference type="ARBA" id="ARBA00009045"/>
    </source>
</evidence>
<dbReference type="Pfam" id="PF01694">
    <property type="entry name" value="Rhomboid"/>
    <property type="match status" value="1"/>
</dbReference>
<keyword evidence="5" id="KW-0645">Protease</keyword>
<evidence type="ECO:0000313" key="12">
    <source>
        <dbReference type="EMBL" id="KAH7029338.1"/>
    </source>
</evidence>
<dbReference type="Gene3D" id="1.20.1540.10">
    <property type="entry name" value="Rhomboid-like"/>
    <property type="match status" value="1"/>
</dbReference>
<organism evidence="12 13">
    <name type="scientific">Microdochium trichocladiopsis</name>
    <dbReference type="NCBI Taxonomy" id="1682393"/>
    <lineage>
        <taxon>Eukaryota</taxon>
        <taxon>Fungi</taxon>
        <taxon>Dikarya</taxon>
        <taxon>Ascomycota</taxon>
        <taxon>Pezizomycotina</taxon>
        <taxon>Sordariomycetes</taxon>
        <taxon>Xylariomycetidae</taxon>
        <taxon>Xylariales</taxon>
        <taxon>Microdochiaceae</taxon>
        <taxon>Microdochium</taxon>
    </lineage>
</organism>
<keyword evidence="8 10" id="KW-1133">Transmembrane helix</keyword>
<keyword evidence="13" id="KW-1185">Reference proteome</keyword>
<dbReference type="AlphaFoldDB" id="A0A9P8Y6M0"/>
<evidence type="ECO:0000256" key="10">
    <source>
        <dbReference type="SAM" id="Phobius"/>
    </source>
</evidence>